<organism evidence="2 3">
    <name type="scientific">Aquilegia coerulea</name>
    <name type="common">Rocky mountain columbine</name>
    <dbReference type="NCBI Taxonomy" id="218851"/>
    <lineage>
        <taxon>Eukaryota</taxon>
        <taxon>Viridiplantae</taxon>
        <taxon>Streptophyta</taxon>
        <taxon>Embryophyta</taxon>
        <taxon>Tracheophyta</taxon>
        <taxon>Spermatophyta</taxon>
        <taxon>Magnoliopsida</taxon>
        <taxon>Ranunculales</taxon>
        <taxon>Ranunculaceae</taxon>
        <taxon>Thalictroideae</taxon>
        <taxon>Aquilegia</taxon>
    </lineage>
</organism>
<dbReference type="EMBL" id="KZ305037">
    <property type="protein sequence ID" value="PIA42596.1"/>
    <property type="molecule type" value="Genomic_DNA"/>
</dbReference>
<evidence type="ECO:0000259" key="1">
    <source>
        <dbReference type="PROSITE" id="PS50181"/>
    </source>
</evidence>
<dbReference type="Gene3D" id="1.20.1280.50">
    <property type="match status" value="1"/>
</dbReference>
<gene>
    <name evidence="2" type="ORF">AQUCO_02000200v1</name>
</gene>
<reference evidence="2 3" key="1">
    <citation type="submission" date="2017-09" db="EMBL/GenBank/DDBJ databases">
        <title>WGS assembly of Aquilegia coerulea Goldsmith.</title>
        <authorList>
            <person name="Hodges S."/>
            <person name="Kramer E."/>
            <person name="Nordborg M."/>
            <person name="Tomkins J."/>
            <person name="Borevitz J."/>
            <person name="Derieg N."/>
            <person name="Yan J."/>
            <person name="Mihaltcheva S."/>
            <person name="Hayes R.D."/>
            <person name="Rokhsar D."/>
        </authorList>
    </citation>
    <scope>NUCLEOTIDE SEQUENCE [LARGE SCALE GENOMIC DNA]</scope>
    <source>
        <strain evidence="3">cv. Goldsmith</strain>
    </source>
</reference>
<dbReference type="PANTHER" id="PTHR38926">
    <property type="entry name" value="F-BOX DOMAIN CONTAINING PROTEIN, EXPRESSED"/>
    <property type="match status" value="1"/>
</dbReference>
<dbReference type="Proteomes" id="UP000230069">
    <property type="component" value="Unassembled WGS sequence"/>
</dbReference>
<sequence>MVTINSFHLLEDEEKSLNQLTEVYKSIIKKNAVVTAAKREAKAKKAREKKRNWADMPRDVLSLIFMKLGAIGILYRAQSVCSSWRKLSKDPYLFRSINLCQNEWKFLFQSLQLNINSYEAGHYMKSKNSTGNDEVAVAIADRTPHLLRLHLSGTELTDIGLQALLDGCCYLEILDLGQCVDTNIGKELQEKCIKRIKCFVLPVVGLLPYDVTGGNDYANIAYSFDFCRGLRYPDEDEDLSDNDDDSVFLPKKLATCYL</sequence>
<proteinExistence type="predicted"/>
<dbReference type="PROSITE" id="PS50181">
    <property type="entry name" value="FBOX"/>
    <property type="match status" value="1"/>
</dbReference>
<dbReference type="InterPro" id="IPR001810">
    <property type="entry name" value="F-box_dom"/>
</dbReference>
<dbReference type="Pfam" id="PF12937">
    <property type="entry name" value="F-box-like"/>
    <property type="match status" value="1"/>
</dbReference>
<dbReference type="SUPFAM" id="SSF81383">
    <property type="entry name" value="F-box domain"/>
    <property type="match status" value="1"/>
</dbReference>
<keyword evidence="3" id="KW-1185">Reference proteome</keyword>
<dbReference type="CDD" id="cd22164">
    <property type="entry name" value="F-box_AtSKIP19-like"/>
    <property type="match status" value="1"/>
</dbReference>
<name>A0A2G5DGF4_AQUCA</name>
<dbReference type="InterPro" id="IPR036047">
    <property type="entry name" value="F-box-like_dom_sf"/>
</dbReference>
<protein>
    <recommendedName>
        <fullName evidence="1">F-box domain-containing protein</fullName>
    </recommendedName>
</protein>
<dbReference type="SUPFAM" id="SSF52047">
    <property type="entry name" value="RNI-like"/>
    <property type="match status" value="1"/>
</dbReference>
<accession>A0A2G5DGF4</accession>
<evidence type="ECO:0000313" key="2">
    <source>
        <dbReference type="EMBL" id="PIA42596.1"/>
    </source>
</evidence>
<evidence type="ECO:0000313" key="3">
    <source>
        <dbReference type="Proteomes" id="UP000230069"/>
    </source>
</evidence>
<dbReference type="OrthoDB" id="2095648at2759"/>
<dbReference type="STRING" id="218851.A0A2G5DGF4"/>
<feature type="domain" description="F-box" evidence="1">
    <location>
        <begin position="50"/>
        <end position="97"/>
    </location>
</feature>
<dbReference type="InterPro" id="IPR032675">
    <property type="entry name" value="LRR_dom_sf"/>
</dbReference>
<dbReference type="PANTHER" id="PTHR38926:SF2">
    <property type="entry name" value="F-BOX_LRR-REPEAT PROTEIN 21-RELATED"/>
    <property type="match status" value="1"/>
</dbReference>
<dbReference type="Gene3D" id="3.80.10.10">
    <property type="entry name" value="Ribonuclease Inhibitor"/>
    <property type="match status" value="1"/>
</dbReference>
<dbReference type="AlphaFoldDB" id="A0A2G5DGF4"/>
<dbReference type="InParanoid" id="A0A2G5DGF4"/>